<dbReference type="InterPro" id="IPR019888">
    <property type="entry name" value="Tscrpt_reg_AsnC-like"/>
</dbReference>
<dbReference type="Proteomes" id="UP001597034">
    <property type="component" value="Unassembled WGS sequence"/>
</dbReference>
<keyword evidence="1" id="KW-0805">Transcription regulation</keyword>
<dbReference type="InterPro" id="IPR036388">
    <property type="entry name" value="WH-like_DNA-bd_sf"/>
</dbReference>
<keyword evidence="6" id="KW-1185">Reference proteome</keyword>
<accession>A0ABD6DNK2</accession>
<dbReference type="AlphaFoldDB" id="A0ABD6DNK2"/>
<dbReference type="InterPro" id="IPR011008">
    <property type="entry name" value="Dimeric_a/b-barrel"/>
</dbReference>
<dbReference type="Pfam" id="PF13404">
    <property type="entry name" value="HTH_AsnC-type"/>
    <property type="match status" value="1"/>
</dbReference>
<proteinExistence type="predicted"/>
<reference evidence="5 6" key="1">
    <citation type="journal article" date="2019" name="Int. J. Syst. Evol. Microbiol.">
        <title>The Global Catalogue of Microorganisms (GCM) 10K type strain sequencing project: providing services to taxonomists for standard genome sequencing and annotation.</title>
        <authorList>
            <consortium name="The Broad Institute Genomics Platform"/>
            <consortium name="The Broad Institute Genome Sequencing Center for Infectious Disease"/>
            <person name="Wu L."/>
            <person name="Ma J."/>
        </authorList>
    </citation>
    <scope>NUCLEOTIDE SEQUENCE [LARGE SCALE GENOMIC DNA]</scope>
    <source>
        <strain evidence="5 6">CGMCC 1.10390</strain>
    </source>
</reference>
<dbReference type="Pfam" id="PF01037">
    <property type="entry name" value="AsnC_trans_reg"/>
    <property type="match status" value="1"/>
</dbReference>
<keyword evidence="2" id="KW-0238">DNA-binding</keyword>
<dbReference type="GO" id="GO:0003677">
    <property type="term" value="F:DNA binding"/>
    <property type="evidence" value="ECO:0007669"/>
    <property type="project" value="UniProtKB-KW"/>
</dbReference>
<name>A0ABD6DNK2_9EURY</name>
<dbReference type="InterPro" id="IPR011991">
    <property type="entry name" value="ArsR-like_HTH"/>
</dbReference>
<evidence type="ECO:0000256" key="1">
    <source>
        <dbReference type="ARBA" id="ARBA00023015"/>
    </source>
</evidence>
<dbReference type="PANTHER" id="PTHR30154:SF34">
    <property type="entry name" value="TRANSCRIPTIONAL REGULATOR AZLB"/>
    <property type="match status" value="1"/>
</dbReference>
<organism evidence="5 6">
    <name type="scientific">Haloarchaeobius litoreus</name>
    <dbReference type="NCBI Taxonomy" id="755306"/>
    <lineage>
        <taxon>Archaea</taxon>
        <taxon>Methanobacteriati</taxon>
        <taxon>Methanobacteriota</taxon>
        <taxon>Stenosarchaea group</taxon>
        <taxon>Halobacteria</taxon>
        <taxon>Halobacteriales</taxon>
        <taxon>Halorubellaceae</taxon>
        <taxon>Haloarchaeobius</taxon>
    </lineage>
</organism>
<evidence type="ECO:0000259" key="4">
    <source>
        <dbReference type="PROSITE" id="PS50956"/>
    </source>
</evidence>
<sequence>MSSQPLSADEWLDNDKVKQILKEHLDETDYRIYKALNEDGRMSDTEIGERVGLSRTAARRRRKNLQENGLVDVIGVLVLQEAKFAYADVFVTLESGVSSEELDEFVDHVQSEELIYEIEEYMGKYDLLLRVWHASLSDIKEYLREQLQDNPVVESYEAIPVTKTHKAWHKKITDGE</sequence>
<dbReference type="SUPFAM" id="SSF54909">
    <property type="entry name" value="Dimeric alpha+beta barrel"/>
    <property type="match status" value="1"/>
</dbReference>
<dbReference type="CDD" id="cd00090">
    <property type="entry name" value="HTH_ARSR"/>
    <property type="match status" value="1"/>
</dbReference>
<dbReference type="InterPro" id="IPR019887">
    <property type="entry name" value="Tscrpt_reg_AsnC/Lrp_C"/>
</dbReference>
<dbReference type="PANTHER" id="PTHR30154">
    <property type="entry name" value="LEUCINE-RESPONSIVE REGULATORY PROTEIN"/>
    <property type="match status" value="1"/>
</dbReference>
<dbReference type="PROSITE" id="PS50956">
    <property type="entry name" value="HTH_ASNC_2"/>
    <property type="match status" value="1"/>
</dbReference>
<keyword evidence="3" id="KW-0804">Transcription</keyword>
<dbReference type="EMBL" id="JBHUDO010000004">
    <property type="protein sequence ID" value="MFD1647931.1"/>
    <property type="molecule type" value="Genomic_DNA"/>
</dbReference>
<evidence type="ECO:0000313" key="5">
    <source>
        <dbReference type="EMBL" id="MFD1647931.1"/>
    </source>
</evidence>
<dbReference type="Gene3D" id="1.10.10.10">
    <property type="entry name" value="Winged helix-like DNA-binding domain superfamily/Winged helix DNA-binding domain"/>
    <property type="match status" value="1"/>
</dbReference>
<gene>
    <name evidence="5" type="ORF">ACFSBL_19770</name>
</gene>
<dbReference type="SMART" id="SM00344">
    <property type="entry name" value="HTH_ASNC"/>
    <property type="match status" value="1"/>
</dbReference>
<feature type="domain" description="HTH asnC-type" evidence="4">
    <location>
        <begin position="25"/>
        <end position="98"/>
    </location>
</feature>
<protein>
    <submittedName>
        <fullName evidence="5">Lrp/AsnC family transcriptional regulator</fullName>
    </submittedName>
</protein>
<dbReference type="InterPro" id="IPR036390">
    <property type="entry name" value="WH_DNA-bd_sf"/>
</dbReference>
<dbReference type="RefSeq" id="WP_256401591.1">
    <property type="nucleotide sequence ID" value="NZ_JANHJR010000004.1"/>
</dbReference>
<dbReference type="PRINTS" id="PR00033">
    <property type="entry name" value="HTHASNC"/>
</dbReference>
<evidence type="ECO:0000313" key="6">
    <source>
        <dbReference type="Proteomes" id="UP001597034"/>
    </source>
</evidence>
<dbReference type="SUPFAM" id="SSF46785">
    <property type="entry name" value="Winged helix' DNA-binding domain"/>
    <property type="match status" value="1"/>
</dbReference>
<evidence type="ECO:0000256" key="2">
    <source>
        <dbReference type="ARBA" id="ARBA00023125"/>
    </source>
</evidence>
<dbReference type="Gene3D" id="3.30.70.920">
    <property type="match status" value="1"/>
</dbReference>
<dbReference type="InterPro" id="IPR000485">
    <property type="entry name" value="AsnC-type_HTH_dom"/>
</dbReference>
<evidence type="ECO:0000256" key="3">
    <source>
        <dbReference type="ARBA" id="ARBA00023163"/>
    </source>
</evidence>
<comment type="caution">
    <text evidence="5">The sequence shown here is derived from an EMBL/GenBank/DDBJ whole genome shotgun (WGS) entry which is preliminary data.</text>
</comment>